<keyword evidence="2" id="KW-1185">Reference proteome</keyword>
<gene>
    <name evidence="1" type="ORF">SAMN06265355_12074</name>
</gene>
<accession>A0A239FE74</accession>
<dbReference type="Proteomes" id="UP000198420">
    <property type="component" value="Unassembled WGS sequence"/>
</dbReference>
<name>A0A239FE74_9ACTN</name>
<evidence type="ECO:0000313" key="1">
    <source>
        <dbReference type="EMBL" id="SNS55209.1"/>
    </source>
</evidence>
<dbReference type="AlphaFoldDB" id="A0A239FE74"/>
<proteinExistence type="predicted"/>
<reference evidence="2" key="1">
    <citation type="submission" date="2017-06" db="EMBL/GenBank/DDBJ databases">
        <authorList>
            <person name="Varghese N."/>
            <person name="Submissions S."/>
        </authorList>
    </citation>
    <scope>NUCLEOTIDE SEQUENCE [LARGE SCALE GENOMIC DNA]</scope>
    <source>
        <strain evidence="2">DSM 44485</strain>
    </source>
</reference>
<organism evidence="1 2">
    <name type="scientific">Actinomadura mexicana</name>
    <dbReference type="NCBI Taxonomy" id="134959"/>
    <lineage>
        <taxon>Bacteria</taxon>
        <taxon>Bacillati</taxon>
        <taxon>Actinomycetota</taxon>
        <taxon>Actinomycetes</taxon>
        <taxon>Streptosporangiales</taxon>
        <taxon>Thermomonosporaceae</taxon>
        <taxon>Actinomadura</taxon>
    </lineage>
</organism>
<protein>
    <submittedName>
        <fullName evidence="1">Uncharacterized protein</fullName>
    </submittedName>
</protein>
<dbReference type="EMBL" id="FZNP01000020">
    <property type="protein sequence ID" value="SNS55209.1"/>
    <property type="molecule type" value="Genomic_DNA"/>
</dbReference>
<sequence length="63" mass="6751">MAVARLVRAVPGERARHAEVEQDDRALRRGQQPLAVAVRFFEAVAAQRRAKAPGGDSAQDAGV</sequence>
<evidence type="ECO:0000313" key="2">
    <source>
        <dbReference type="Proteomes" id="UP000198420"/>
    </source>
</evidence>